<dbReference type="Proteomes" id="UP000663852">
    <property type="component" value="Unassembled WGS sequence"/>
</dbReference>
<dbReference type="PROSITE" id="PS50068">
    <property type="entry name" value="LDLRA_2"/>
    <property type="match status" value="1"/>
</dbReference>
<keyword evidence="5" id="KW-1185">Reference proteome</keyword>
<comment type="caution">
    <text evidence="2">Lacks conserved residue(s) required for the propagation of feature annotation.</text>
</comment>
<dbReference type="SMART" id="SM00192">
    <property type="entry name" value="LDLa"/>
    <property type="match status" value="2"/>
</dbReference>
<evidence type="ECO:0000313" key="6">
    <source>
        <dbReference type="Proteomes" id="UP000663852"/>
    </source>
</evidence>
<protein>
    <submittedName>
        <fullName evidence="3">Uncharacterized protein</fullName>
    </submittedName>
</protein>
<organism evidence="3 6">
    <name type="scientific">Adineta ricciae</name>
    <name type="common">Rotifer</name>
    <dbReference type="NCBI Taxonomy" id="249248"/>
    <lineage>
        <taxon>Eukaryota</taxon>
        <taxon>Metazoa</taxon>
        <taxon>Spiralia</taxon>
        <taxon>Gnathifera</taxon>
        <taxon>Rotifera</taxon>
        <taxon>Eurotatoria</taxon>
        <taxon>Bdelloidea</taxon>
        <taxon>Adinetida</taxon>
        <taxon>Adinetidae</taxon>
        <taxon>Adineta</taxon>
    </lineage>
</organism>
<evidence type="ECO:0000256" key="2">
    <source>
        <dbReference type="PROSITE-ProRule" id="PRU00124"/>
    </source>
</evidence>
<dbReference type="EMBL" id="CAJNOJ010000224">
    <property type="protein sequence ID" value="CAF1309715.1"/>
    <property type="molecule type" value="Genomic_DNA"/>
</dbReference>
<evidence type="ECO:0000313" key="5">
    <source>
        <dbReference type="Proteomes" id="UP000663828"/>
    </source>
</evidence>
<dbReference type="Proteomes" id="UP000663828">
    <property type="component" value="Unassembled WGS sequence"/>
</dbReference>
<proteinExistence type="predicted"/>
<accession>A0A815EFH4</accession>
<dbReference type="InterPro" id="IPR002172">
    <property type="entry name" value="LDrepeatLR_classA_rpt"/>
</dbReference>
<comment type="caution">
    <text evidence="3">The sequence shown here is derived from an EMBL/GenBank/DDBJ whole genome shotgun (WGS) entry which is preliminary data.</text>
</comment>
<dbReference type="AlphaFoldDB" id="A0A815EFH4"/>
<sequence length="208" mass="24161">MQTPLLTLWNSWDGKDEMDCDISLNIFNCSSDTRICVTLYTLQFSCIPLNKINNGEVDCFGGTDEPRICRKKFYDAEKFYCMNSNPPDCHRDYYLCNNTTECPNGDDEQFCLQNKTISDDFLESNYSVFHSNVKKFLLSFFKRKRIANDKYFRITGFLEKNEIEEDDDGDAFIPFDKISSPLSNSHCHRGLDLPVWLNQLSNHTCLCP</sequence>
<gene>
    <name evidence="3" type="ORF">EDS130_LOCUS31070</name>
    <name evidence="4" type="ORF">XAT740_LOCUS56054</name>
</gene>
<name>A0A815EFH4_ADIRI</name>
<feature type="disulfide bond" evidence="2">
    <location>
        <begin position="96"/>
        <end position="111"/>
    </location>
</feature>
<reference evidence="3" key="1">
    <citation type="submission" date="2021-02" db="EMBL/GenBank/DDBJ databases">
        <authorList>
            <person name="Nowell W R."/>
        </authorList>
    </citation>
    <scope>NUCLEOTIDE SEQUENCE</scope>
</reference>
<evidence type="ECO:0000313" key="3">
    <source>
        <dbReference type="EMBL" id="CAF1309715.1"/>
    </source>
</evidence>
<dbReference type="EMBL" id="CAJNOR010010795">
    <property type="protein sequence ID" value="CAF1656727.1"/>
    <property type="molecule type" value="Genomic_DNA"/>
</dbReference>
<keyword evidence="1 2" id="KW-1015">Disulfide bond</keyword>
<evidence type="ECO:0000313" key="4">
    <source>
        <dbReference type="EMBL" id="CAF1656727.1"/>
    </source>
</evidence>
<evidence type="ECO:0000256" key="1">
    <source>
        <dbReference type="ARBA" id="ARBA00023157"/>
    </source>
</evidence>